<organism evidence="2 3">
    <name type="scientific">Caerostris extrusa</name>
    <name type="common">Bark spider</name>
    <name type="synonym">Caerostris bankana</name>
    <dbReference type="NCBI Taxonomy" id="172846"/>
    <lineage>
        <taxon>Eukaryota</taxon>
        <taxon>Metazoa</taxon>
        <taxon>Ecdysozoa</taxon>
        <taxon>Arthropoda</taxon>
        <taxon>Chelicerata</taxon>
        <taxon>Arachnida</taxon>
        <taxon>Araneae</taxon>
        <taxon>Araneomorphae</taxon>
        <taxon>Entelegynae</taxon>
        <taxon>Araneoidea</taxon>
        <taxon>Araneidae</taxon>
        <taxon>Caerostris</taxon>
    </lineage>
</organism>
<dbReference type="EMBL" id="BPLR01017793">
    <property type="protein sequence ID" value="GIY94500.1"/>
    <property type="molecule type" value="Genomic_DNA"/>
</dbReference>
<evidence type="ECO:0000256" key="1">
    <source>
        <dbReference type="SAM" id="MobiDB-lite"/>
    </source>
</evidence>
<sequence>MEAIFFFFRSRQKPPLSAVGKHFSANCGLKRRRRRKEKKKKKRKREERYRSSDNADFWRPEKQRFPKEDAGVRQLPVQASTFVVSCKIRLVASVPCLQRITCAQMTLQRDGIARFFFMYTCKYLYDKDGTTEISNLRISVSSFLKQSRKSQAFFSMKSAQLNRNSIDL</sequence>
<proteinExistence type="predicted"/>
<evidence type="ECO:0000313" key="3">
    <source>
        <dbReference type="Proteomes" id="UP001054945"/>
    </source>
</evidence>
<evidence type="ECO:0000313" key="2">
    <source>
        <dbReference type="EMBL" id="GIY94500.1"/>
    </source>
</evidence>
<keyword evidence="3" id="KW-1185">Reference proteome</keyword>
<feature type="compositionally biased region" description="Basic residues" evidence="1">
    <location>
        <begin position="30"/>
        <end position="45"/>
    </location>
</feature>
<reference evidence="2 3" key="1">
    <citation type="submission" date="2021-06" db="EMBL/GenBank/DDBJ databases">
        <title>Caerostris extrusa draft genome.</title>
        <authorList>
            <person name="Kono N."/>
            <person name="Arakawa K."/>
        </authorList>
    </citation>
    <scope>NUCLEOTIDE SEQUENCE [LARGE SCALE GENOMIC DNA]</scope>
</reference>
<accession>A0AAV4XKN6</accession>
<gene>
    <name evidence="2" type="ORF">CEXT_625631</name>
</gene>
<feature type="region of interest" description="Disordered" evidence="1">
    <location>
        <begin position="30"/>
        <end position="53"/>
    </location>
</feature>
<protein>
    <submittedName>
        <fullName evidence="2">Uncharacterized protein</fullName>
    </submittedName>
</protein>
<dbReference type="Proteomes" id="UP001054945">
    <property type="component" value="Unassembled WGS sequence"/>
</dbReference>
<name>A0AAV4XKN6_CAEEX</name>
<comment type="caution">
    <text evidence="2">The sequence shown here is derived from an EMBL/GenBank/DDBJ whole genome shotgun (WGS) entry which is preliminary data.</text>
</comment>
<dbReference type="AlphaFoldDB" id="A0AAV4XKN6"/>